<dbReference type="Proteomes" id="UP000249910">
    <property type="component" value="Chromosome"/>
</dbReference>
<accession>A0ABM6M0X4</accession>
<dbReference type="RefSeq" id="WP_088772905.1">
    <property type="nucleotide sequence ID" value="NZ_AP023082.1"/>
</dbReference>
<protein>
    <submittedName>
        <fullName evidence="1">Uncharacterized protein</fullName>
    </submittedName>
</protein>
<organism evidence="1 2">
    <name type="scientific">Francisella halioticida</name>
    <dbReference type="NCBI Taxonomy" id="549298"/>
    <lineage>
        <taxon>Bacteria</taxon>
        <taxon>Pseudomonadati</taxon>
        <taxon>Pseudomonadota</taxon>
        <taxon>Gammaproteobacteria</taxon>
        <taxon>Thiotrichales</taxon>
        <taxon>Francisellaceae</taxon>
        <taxon>Francisella</taxon>
    </lineage>
</organism>
<gene>
    <name evidence="1" type="ORF">CDV26_08450</name>
</gene>
<dbReference type="EMBL" id="CP022132">
    <property type="protein sequence ID" value="ASG68418.1"/>
    <property type="molecule type" value="Genomic_DNA"/>
</dbReference>
<reference evidence="1 2" key="1">
    <citation type="submission" date="2017-06" db="EMBL/GenBank/DDBJ databases">
        <title>Complete genome of Francisella halioticida.</title>
        <authorList>
            <person name="Sjodin A."/>
        </authorList>
    </citation>
    <scope>NUCLEOTIDE SEQUENCE [LARGE SCALE GENOMIC DNA]</scope>
    <source>
        <strain evidence="1 2">DSM 23729</strain>
    </source>
</reference>
<sequence>MPDSQFAIIVAGGHAIMYKNEGPYNIFVNSGIANLEPFHTINPVDIYKKTKLLFQLSLNKEENNIGINPSLCPVSHKFRSSNKAVNHYSLSPFNKNLILYQKNITMLMKLSVILNQLHTRWKD</sequence>
<name>A0ABM6M0X4_9GAMM</name>
<keyword evidence="2" id="KW-1185">Reference proteome</keyword>
<evidence type="ECO:0000313" key="1">
    <source>
        <dbReference type="EMBL" id="ASG68418.1"/>
    </source>
</evidence>
<proteinExistence type="predicted"/>
<evidence type="ECO:0000313" key="2">
    <source>
        <dbReference type="Proteomes" id="UP000249910"/>
    </source>
</evidence>